<gene>
    <name evidence="1" type="ORF">CLV41_10545</name>
</gene>
<dbReference type="Gene3D" id="3.40.630.30">
    <property type="match status" value="1"/>
</dbReference>
<dbReference type="InterPro" id="IPR016181">
    <property type="entry name" value="Acyl_CoA_acyltransferase"/>
</dbReference>
<reference evidence="1 2" key="1">
    <citation type="submission" date="2018-01" db="EMBL/GenBank/DDBJ databases">
        <title>Genomic Encyclopedia of Archaeal and Bacterial Type Strains, Phase II (KMG-II): from individual species to whole genera.</title>
        <authorList>
            <person name="Goeker M."/>
        </authorList>
    </citation>
    <scope>NUCLEOTIDE SEQUENCE [LARGE SCALE GENOMIC DNA]</scope>
    <source>
        <strain evidence="1 2">DSM 17023</strain>
    </source>
</reference>
<dbReference type="OrthoDB" id="9804153at2"/>
<dbReference type="AlphaFoldDB" id="A0A2S3UT14"/>
<organism evidence="1 2">
    <name type="scientific">Roseibium marinum</name>
    <dbReference type="NCBI Taxonomy" id="281252"/>
    <lineage>
        <taxon>Bacteria</taxon>
        <taxon>Pseudomonadati</taxon>
        <taxon>Pseudomonadota</taxon>
        <taxon>Alphaproteobacteria</taxon>
        <taxon>Hyphomicrobiales</taxon>
        <taxon>Stappiaceae</taxon>
        <taxon>Roseibium</taxon>
    </lineage>
</organism>
<dbReference type="SUPFAM" id="SSF55729">
    <property type="entry name" value="Acyl-CoA N-acyltransferases (Nat)"/>
    <property type="match status" value="1"/>
</dbReference>
<proteinExistence type="predicted"/>
<keyword evidence="2" id="KW-1185">Reference proteome</keyword>
<comment type="caution">
    <text evidence="1">The sequence shown here is derived from an EMBL/GenBank/DDBJ whole genome shotgun (WGS) entry which is preliminary data.</text>
</comment>
<name>A0A2S3UT14_9HYPH</name>
<protein>
    <recommendedName>
        <fullName evidence="3">N-acetyltransferase domain-containing protein</fullName>
    </recommendedName>
</protein>
<dbReference type="EMBL" id="PPCN01000005">
    <property type="protein sequence ID" value="POF30867.1"/>
    <property type="molecule type" value="Genomic_DNA"/>
</dbReference>
<sequence length="151" mass="16905">MIADALATRSVSRYLAALPYPPDEATLHTYLQFLCSSGQASRTMELNGAFAGIVTLSSQLTFWVVCKFWRKGLASRSIDWLAENYFSKPVDLPIKAEVHTANEASLALLTRKGFERSGSNKRRFSFVTETAEEFVPLLLSRSAWQIHKEGD</sequence>
<evidence type="ECO:0000313" key="1">
    <source>
        <dbReference type="EMBL" id="POF30867.1"/>
    </source>
</evidence>
<evidence type="ECO:0000313" key="2">
    <source>
        <dbReference type="Proteomes" id="UP000236959"/>
    </source>
</evidence>
<evidence type="ECO:0008006" key="3">
    <source>
        <dbReference type="Google" id="ProtNLM"/>
    </source>
</evidence>
<accession>A0A2S3UT14</accession>
<dbReference type="Proteomes" id="UP000236959">
    <property type="component" value="Unassembled WGS sequence"/>
</dbReference>